<dbReference type="SUPFAM" id="SSF52540">
    <property type="entry name" value="P-loop containing nucleoside triphosphate hydrolases"/>
    <property type="match status" value="1"/>
</dbReference>
<organism evidence="2 3">
    <name type="scientific">Paraburkholderia dioscoreae</name>
    <dbReference type="NCBI Taxonomy" id="2604047"/>
    <lineage>
        <taxon>Bacteria</taxon>
        <taxon>Pseudomonadati</taxon>
        <taxon>Pseudomonadota</taxon>
        <taxon>Betaproteobacteria</taxon>
        <taxon>Burkholderiales</taxon>
        <taxon>Burkholderiaceae</taxon>
        <taxon>Paraburkholderia</taxon>
    </lineage>
</organism>
<dbReference type="InterPro" id="IPR050678">
    <property type="entry name" value="DNA_Partitioning_ATPase"/>
</dbReference>
<sequence>MKVVAVANQKGGIGKTTLTRHLAFHAIENGLRALVVDLDPQANLTKTMLHVAMRCSAGDELPDIDPASGAHLLFQTAVGLRPMQICPGVSLLAGTPELGDAITLPVEQIPKDAPTVLRELNDTFDFCFIDTPPTMSNLIFAGLVCADYVVMPCDIDEDATDGLTTLFHNINVTRQRWNPALQVLGVLPNKVNKRRNYDVENLKVLRDQLGDVVLGVELTERSATKLAKLQPVWKNPRGDSDRRAAAEMRAVCEAVFKRIGL</sequence>
<dbReference type="Gene3D" id="3.40.50.300">
    <property type="entry name" value="P-loop containing nucleotide triphosphate hydrolases"/>
    <property type="match status" value="1"/>
</dbReference>
<dbReference type="InterPro" id="IPR027417">
    <property type="entry name" value="P-loop_NTPase"/>
</dbReference>
<evidence type="ECO:0000259" key="1">
    <source>
        <dbReference type="Pfam" id="PF13614"/>
    </source>
</evidence>
<proteinExistence type="predicted"/>
<dbReference type="AlphaFoldDB" id="A0A5Q4ZI16"/>
<keyword evidence="2" id="KW-0614">Plasmid</keyword>
<accession>A0A5Q4ZI16</accession>
<keyword evidence="3" id="KW-1185">Reference proteome</keyword>
<dbReference type="Pfam" id="PF13614">
    <property type="entry name" value="AAA_31"/>
    <property type="match status" value="1"/>
</dbReference>
<geneLocation type="plasmid" evidence="2 3">
    <name>pI</name>
</geneLocation>
<dbReference type="PANTHER" id="PTHR13696">
    <property type="entry name" value="P-LOOP CONTAINING NUCLEOSIDE TRIPHOSPHATE HYDROLASE"/>
    <property type="match status" value="1"/>
</dbReference>
<dbReference type="CDD" id="cd02042">
    <property type="entry name" value="ParAB_family"/>
    <property type="match status" value="1"/>
</dbReference>
<dbReference type="RefSeq" id="WP_165190014.1">
    <property type="nucleotide sequence ID" value="NZ_LR699555.1"/>
</dbReference>
<dbReference type="KEGG" id="pdio:PDMSB3_0211.2"/>
<dbReference type="PANTHER" id="PTHR13696:SF99">
    <property type="entry name" value="COBYRINIC ACID AC-DIAMIDE SYNTHASE"/>
    <property type="match status" value="1"/>
</dbReference>
<name>A0A5Q4ZI16_9BURK</name>
<evidence type="ECO:0000313" key="2">
    <source>
        <dbReference type="EMBL" id="VVD31047.1"/>
    </source>
</evidence>
<reference evidence="2 3" key="1">
    <citation type="submission" date="2019-08" db="EMBL/GenBank/DDBJ databases">
        <authorList>
            <person name="Herpell B J."/>
        </authorList>
    </citation>
    <scope>NUCLEOTIDE SEQUENCE [LARGE SCALE GENOMIC DNA]</scope>
    <source>
        <strain evidence="3">Msb3</strain>
        <plasmid evidence="2 3">pI</plasmid>
    </source>
</reference>
<evidence type="ECO:0000313" key="3">
    <source>
        <dbReference type="Proteomes" id="UP000325811"/>
    </source>
</evidence>
<protein>
    <submittedName>
        <fullName evidence="2">Chromosome partitioning protein</fullName>
    </submittedName>
</protein>
<dbReference type="InterPro" id="IPR025669">
    <property type="entry name" value="AAA_dom"/>
</dbReference>
<dbReference type="EMBL" id="LR699555">
    <property type="protein sequence ID" value="VVD31047.1"/>
    <property type="molecule type" value="Genomic_DNA"/>
</dbReference>
<gene>
    <name evidence="2" type="ORF">PDMSB3_0211</name>
</gene>
<dbReference type="Proteomes" id="UP000325811">
    <property type="component" value="Plasmid pI"/>
</dbReference>
<feature type="domain" description="AAA" evidence="1">
    <location>
        <begin position="1"/>
        <end position="183"/>
    </location>
</feature>